<feature type="transmembrane region" description="Helical" evidence="9">
    <location>
        <begin position="368"/>
        <end position="390"/>
    </location>
</feature>
<evidence type="ECO:0000256" key="9">
    <source>
        <dbReference type="RuleBase" id="RU364070"/>
    </source>
</evidence>
<dbReference type="FunFam" id="1.20.1640.10:FF:000001">
    <property type="entry name" value="Efflux pump membrane transporter"/>
    <property type="match status" value="1"/>
</dbReference>
<dbReference type="FunFam" id="3.30.70.1430:FF:000001">
    <property type="entry name" value="Efflux pump membrane transporter"/>
    <property type="match status" value="1"/>
</dbReference>
<protein>
    <recommendedName>
        <fullName evidence="9">Efflux pump membrane transporter</fullName>
    </recommendedName>
</protein>
<comment type="similarity">
    <text evidence="2 9">Belongs to the resistance-nodulation-cell division (RND) (TC 2.A.6) family.</text>
</comment>
<dbReference type="Gene3D" id="1.20.1640.10">
    <property type="entry name" value="Multidrug efflux transporter AcrB transmembrane domain"/>
    <property type="match status" value="2"/>
</dbReference>
<feature type="transmembrane region" description="Helical" evidence="9">
    <location>
        <begin position="925"/>
        <end position="946"/>
    </location>
</feature>
<evidence type="ECO:0000256" key="2">
    <source>
        <dbReference type="ARBA" id="ARBA00010942"/>
    </source>
</evidence>
<feature type="transmembrane region" description="Helical" evidence="9">
    <location>
        <begin position="535"/>
        <end position="555"/>
    </location>
</feature>
<dbReference type="InterPro" id="IPR001036">
    <property type="entry name" value="Acrflvin-R"/>
</dbReference>
<gene>
    <name evidence="11" type="ORF">SAMN05216404_10762</name>
</gene>
<dbReference type="Pfam" id="PF00873">
    <property type="entry name" value="ACR_tran"/>
    <property type="match status" value="1"/>
</dbReference>
<evidence type="ECO:0000256" key="1">
    <source>
        <dbReference type="ARBA" id="ARBA00004429"/>
    </source>
</evidence>
<evidence type="ECO:0000256" key="10">
    <source>
        <dbReference type="SAM" id="MobiDB-lite"/>
    </source>
</evidence>
<dbReference type="AlphaFoldDB" id="A0A1H8JFN5"/>
<proteinExistence type="inferred from homology"/>
<evidence type="ECO:0000313" key="12">
    <source>
        <dbReference type="Proteomes" id="UP000183898"/>
    </source>
</evidence>
<feature type="transmembrane region" description="Helical" evidence="9">
    <location>
        <begin position="12"/>
        <end position="31"/>
    </location>
</feature>
<evidence type="ECO:0000256" key="8">
    <source>
        <dbReference type="ARBA" id="ARBA00023136"/>
    </source>
</evidence>
<dbReference type="InterPro" id="IPR027463">
    <property type="entry name" value="AcrB_DN_DC_subdom"/>
</dbReference>
<comment type="subcellular location">
    <subcellularLocation>
        <location evidence="1 9">Cell inner membrane</location>
        <topology evidence="1 9">Multi-pass membrane protein</topology>
    </subcellularLocation>
</comment>
<dbReference type="EMBL" id="FOCT01000007">
    <property type="protein sequence ID" value="SEN79431.1"/>
    <property type="molecule type" value="Genomic_DNA"/>
</dbReference>
<feature type="transmembrane region" description="Helical" evidence="9">
    <location>
        <begin position="874"/>
        <end position="892"/>
    </location>
</feature>
<reference evidence="11 12" key="1">
    <citation type="submission" date="2016-10" db="EMBL/GenBank/DDBJ databases">
        <authorList>
            <person name="de Groot N.N."/>
        </authorList>
    </citation>
    <scope>NUCLEOTIDE SEQUENCE [LARGE SCALE GENOMIC DNA]</scope>
    <source>
        <strain evidence="11 12">Nl18</strain>
    </source>
</reference>
<dbReference type="Gene3D" id="3.30.70.1320">
    <property type="entry name" value="Multidrug efflux transporter AcrB pore domain like"/>
    <property type="match status" value="1"/>
</dbReference>
<keyword evidence="3 9" id="KW-0813">Transport</keyword>
<evidence type="ECO:0000256" key="3">
    <source>
        <dbReference type="ARBA" id="ARBA00022448"/>
    </source>
</evidence>
<keyword evidence="5 9" id="KW-0997">Cell inner membrane</keyword>
<evidence type="ECO:0000256" key="4">
    <source>
        <dbReference type="ARBA" id="ARBA00022475"/>
    </source>
</evidence>
<organism evidence="11 12">
    <name type="scientific">Nitrosospira multiformis</name>
    <dbReference type="NCBI Taxonomy" id="1231"/>
    <lineage>
        <taxon>Bacteria</taxon>
        <taxon>Pseudomonadati</taxon>
        <taxon>Pseudomonadota</taxon>
        <taxon>Betaproteobacteria</taxon>
        <taxon>Nitrosomonadales</taxon>
        <taxon>Nitrosomonadaceae</taxon>
        <taxon>Nitrosospira</taxon>
    </lineage>
</organism>
<keyword evidence="7 9" id="KW-1133">Transmembrane helix</keyword>
<dbReference type="Gene3D" id="3.30.70.1430">
    <property type="entry name" value="Multidrug efflux transporter AcrB pore domain"/>
    <property type="match status" value="2"/>
</dbReference>
<evidence type="ECO:0000256" key="6">
    <source>
        <dbReference type="ARBA" id="ARBA00022692"/>
    </source>
</evidence>
<feature type="transmembrane region" description="Helical" evidence="9">
    <location>
        <begin position="899"/>
        <end position="919"/>
    </location>
</feature>
<dbReference type="GO" id="GO:0009636">
    <property type="term" value="P:response to toxic substance"/>
    <property type="evidence" value="ECO:0007669"/>
    <property type="project" value="UniProtKB-ARBA"/>
</dbReference>
<sequence>MNSRFFIDRPIFASVLSIIIVVVGLVALRSLPIAQFPQITPPMVQIDADYPGASAEVVAESVARPIEVQLPGIDNLLYYESTSTNDGHMTMKLTFEIGTDVDIAQVQTQNRQRLAEPQLPDEVVRQGITVKKTSPDLLAVIALSSSDPRHDTIYLSNYALLRVLDNVKRLPGVGDAIIFGSQNYSMRLILDPVRMAQLDLTPTDIAAVVREQNRDFPAGRVGREPSPKGTELTIPVITQGRMSEVKEFEDMIVRAYPDGSMVRMRDVARVELGAQSYDLEGRWNGKPNTFLLTFLAPGANALDTVHRVRQEMDKLARSFPAGVSYDIPYDTTIFIDVSIKEVLKTLVEATLLVILVVFVFLQSWRATIIPAVAVPISLIGTLAGMAALGFSINTLTLFGMVLAIGIVVDDAIVVVENVERHMREGLAPKEAARIAMDEVAGPVIAIVLVLGAVFVPVAFLGGITGELYKQFAITIALSVALSGFVALTLSPALCALILKPGHGEPAKYWKLFNRSFDWMQARYTTGVGMVLKRSLIALCVFAVLVFVLIGLFRTIPGSFLPEEDQGYFITVVQLPDGASKERTIDVLRKIEQYFLSIPAIHSTDALAGQNFVFGTRGANQATMFVPLQSWDTRKSDDAHVSGLIASAFQEFAKIPEALILAFNAPSIRGLGSTGGFSLQVQDPSGGDFKEFAEITQKFVAKAVEHPAIAAASTNFRVSAPRLYARVDRERAKALGVPISEVFDSMQAYFGNLYVNDFVKYGRIYRVQTEALPEYRSRPEDIEKIYVRARNDKGHVMIPLNSVITTEFTSGPDPVTHFNGFNSALVLGGAAPGYSSGQALDALEQIADEILTPKGYTIDWSGISFQERQAGGKSVLVFAFALLMVFLVLAALYESWSVPLAVILAIPFGILGALLAIWVRELTNDIYFQIGLVTLIGLSAKNAILIVEFANQRYANGEPLLDAAMEAARLRFRPIIMTSMAFILGVFPLVIASGAGAASRNSIGTGVFGGMLAATFLAIFFVPLFFVVIRKMTYRRRQPEVGASPTTSGNPPSTVENE</sequence>
<evidence type="ECO:0000256" key="5">
    <source>
        <dbReference type="ARBA" id="ARBA00022519"/>
    </source>
</evidence>
<dbReference type="NCBIfam" id="TIGR00915">
    <property type="entry name" value="2A0602"/>
    <property type="match status" value="1"/>
</dbReference>
<feature type="transmembrane region" description="Helical" evidence="9">
    <location>
        <begin position="471"/>
        <end position="498"/>
    </location>
</feature>
<dbReference type="Gene3D" id="3.30.2090.10">
    <property type="entry name" value="Multidrug efflux transporter AcrB TolC docking domain, DN and DC subdomains"/>
    <property type="match status" value="2"/>
</dbReference>
<keyword evidence="6 9" id="KW-0812">Transmembrane</keyword>
<feature type="transmembrane region" description="Helical" evidence="9">
    <location>
        <begin position="1006"/>
        <end position="1028"/>
    </location>
</feature>
<feature type="transmembrane region" description="Helical" evidence="9">
    <location>
        <begin position="974"/>
        <end position="994"/>
    </location>
</feature>
<dbReference type="GO" id="GO:0042910">
    <property type="term" value="F:xenobiotic transmembrane transporter activity"/>
    <property type="evidence" value="ECO:0007669"/>
    <property type="project" value="TreeGrafter"/>
</dbReference>
<feature type="transmembrane region" description="Helical" evidence="9">
    <location>
        <begin position="342"/>
        <end position="361"/>
    </location>
</feature>
<dbReference type="PANTHER" id="PTHR32063">
    <property type="match status" value="1"/>
</dbReference>
<keyword evidence="4" id="KW-1003">Cell membrane</keyword>
<evidence type="ECO:0000256" key="7">
    <source>
        <dbReference type="ARBA" id="ARBA00022989"/>
    </source>
</evidence>
<dbReference type="InterPro" id="IPR004764">
    <property type="entry name" value="MdtF-like"/>
</dbReference>
<dbReference type="PANTHER" id="PTHR32063:SF13">
    <property type="entry name" value="MULTIDRUG EFFLUX PUMP SUBUNIT ACRB-RELATED"/>
    <property type="match status" value="1"/>
</dbReference>
<feature type="transmembrane region" description="Helical" evidence="9">
    <location>
        <begin position="439"/>
        <end position="459"/>
    </location>
</feature>
<keyword evidence="8 9" id="KW-0472">Membrane</keyword>
<dbReference type="SUPFAM" id="SSF82714">
    <property type="entry name" value="Multidrug efflux transporter AcrB TolC docking domain, DN and DC subdomains"/>
    <property type="match status" value="2"/>
</dbReference>
<dbReference type="GO" id="GO:0015562">
    <property type="term" value="F:efflux transmembrane transporter activity"/>
    <property type="evidence" value="ECO:0007669"/>
    <property type="project" value="InterPro"/>
</dbReference>
<name>A0A1H8JFN5_9PROT</name>
<feature type="region of interest" description="Disordered" evidence="10">
    <location>
        <begin position="1038"/>
        <end position="1057"/>
    </location>
</feature>
<dbReference type="SUPFAM" id="SSF82866">
    <property type="entry name" value="Multidrug efflux transporter AcrB transmembrane domain"/>
    <property type="match status" value="2"/>
</dbReference>
<dbReference type="NCBIfam" id="NF000282">
    <property type="entry name" value="RND_permease_1"/>
    <property type="match status" value="1"/>
</dbReference>
<dbReference type="PRINTS" id="PR00702">
    <property type="entry name" value="ACRIFLAVINRP"/>
</dbReference>
<dbReference type="Proteomes" id="UP000183898">
    <property type="component" value="Unassembled WGS sequence"/>
</dbReference>
<dbReference type="SUPFAM" id="SSF82693">
    <property type="entry name" value="Multidrug efflux transporter AcrB pore domain, PN1, PN2, PC1 and PC2 subdomains"/>
    <property type="match status" value="4"/>
</dbReference>
<feature type="transmembrane region" description="Helical" evidence="9">
    <location>
        <begin position="396"/>
        <end position="418"/>
    </location>
</feature>
<accession>A0A1H8JFN5</accession>
<evidence type="ECO:0000313" key="11">
    <source>
        <dbReference type="EMBL" id="SEN79431.1"/>
    </source>
</evidence>
<dbReference type="Gene3D" id="3.30.70.1440">
    <property type="entry name" value="Multidrug efflux transporter AcrB pore domain"/>
    <property type="match status" value="1"/>
</dbReference>
<feature type="compositionally biased region" description="Polar residues" evidence="10">
    <location>
        <begin position="1043"/>
        <end position="1057"/>
    </location>
</feature>
<dbReference type="GO" id="GO:0005886">
    <property type="term" value="C:plasma membrane"/>
    <property type="evidence" value="ECO:0007669"/>
    <property type="project" value="UniProtKB-SubCell"/>
</dbReference>
<dbReference type="RefSeq" id="WP_074746602.1">
    <property type="nucleotide sequence ID" value="NZ_FOCT01000007.1"/>
</dbReference>